<proteinExistence type="predicted"/>
<keyword evidence="1" id="KW-1185">Reference proteome</keyword>
<reference evidence="2" key="1">
    <citation type="submission" date="2016-11" db="UniProtKB">
        <authorList>
            <consortium name="WormBaseParasite"/>
        </authorList>
    </citation>
    <scope>IDENTIFICATION</scope>
</reference>
<dbReference type="AlphaFoldDB" id="A0A1I7WAL5"/>
<evidence type="ECO:0000313" key="2">
    <source>
        <dbReference type="WBParaSite" id="Hba_01740"/>
    </source>
</evidence>
<evidence type="ECO:0000313" key="1">
    <source>
        <dbReference type="Proteomes" id="UP000095283"/>
    </source>
</evidence>
<accession>A0A1I7WAL5</accession>
<sequence>MLKWGGAEGTEDGCRCLKDNNRQGNYGFVPTVRVRNGTFIDDPENPRRVHYYQPKSTARSLVRREVITECNSLRRKTTYETVVYVRKL</sequence>
<dbReference type="WBParaSite" id="Hba_01740">
    <property type="protein sequence ID" value="Hba_01740"/>
    <property type="gene ID" value="Hba_01740"/>
</dbReference>
<organism evidence="1 2">
    <name type="scientific">Heterorhabditis bacteriophora</name>
    <name type="common">Entomopathogenic nematode worm</name>
    <dbReference type="NCBI Taxonomy" id="37862"/>
    <lineage>
        <taxon>Eukaryota</taxon>
        <taxon>Metazoa</taxon>
        <taxon>Ecdysozoa</taxon>
        <taxon>Nematoda</taxon>
        <taxon>Chromadorea</taxon>
        <taxon>Rhabditida</taxon>
        <taxon>Rhabditina</taxon>
        <taxon>Rhabditomorpha</taxon>
        <taxon>Strongyloidea</taxon>
        <taxon>Heterorhabditidae</taxon>
        <taxon>Heterorhabditis</taxon>
    </lineage>
</organism>
<protein>
    <submittedName>
        <fullName evidence="2">PARP catalytic domain-containing protein</fullName>
    </submittedName>
</protein>
<name>A0A1I7WAL5_HETBA</name>
<dbReference type="Proteomes" id="UP000095283">
    <property type="component" value="Unplaced"/>
</dbReference>